<feature type="region of interest" description="Disordered" evidence="1">
    <location>
        <begin position="1"/>
        <end position="30"/>
    </location>
</feature>
<dbReference type="Proteomes" id="UP000233551">
    <property type="component" value="Unassembled WGS sequence"/>
</dbReference>
<comment type="caution">
    <text evidence="2">The sequence shown here is derived from an EMBL/GenBank/DDBJ whole genome shotgun (WGS) entry which is preliminary data.</text>
</comment>
<evidence type="ECO:0000256" key="1">
    <source>
        <dbReference type="SAM" id="MobiDB-lite"/>
    </source>
</evidence>
<name>A0A2I0ICJ4_PUNGR</name>
<keyword evidence="3" id="KW-1185">Reference proteome</keyword>
<dbReference type="AlphaFoldDB" id="A0A2I0ICJ4"/>
<protein>
    <submittedName>
        <fullName evidence="2">Uncharacterized protein</fullName>
    </submittedName>
</protein>
<reference evidence="2 3" key="1">
    <citation type="submission" date="2017-11" db="EMBL/GenBank/DDBJ databases">
        <title>De-novo sequencing of pomegranate (Punica granatum L.) genome.</title>
        <authorList>
            <person name="Akparov Z."/>
            <person name="Amiraslanov A."/>
            <person name="Hajiyeva S."/>
            <person name="Abbasov M."/>
            <person name="Kaur K."/>
            <person name="Hamwieh A."/>
            <person name="Solovyev V."/>
            <person name="Salamov A."/>
            <person name="Braich B."/>
            <person name="Kosarev P."/>
            <person name="Mahmoud A."/>
            <person name="Hajiyev E."/>
            <person name="Babayeva S."/>
            <person name="Izzatullayeva V."/>
            <person name="Mammadov A."/>
            <person name="Mammadov A."/>
            <person name="Sharifova S."/>
            <person name="Ojaghi J."/>
            <person name="Eynullazada K."/>
            <person name="Bayramov B."/>
            <person name="Abdulazimova A."/>
            <person name="Shahmuradov I."/>
        </authorList>
    </citation>
    <scope>NUCLEOTIDE SEQUENCE [LARGE SCALE GENOMIC DNA]</scope>
    <source>
        <strain evidence="3">cv. AG2017</strain>
        <tissue evidence="2">Leaf</tissue>
    </source>
</reference>
<evidence type="ECO:0000313" key="3">
    <source>
        <dbReference type="Proteomes" id="UP000233551"/>
    </source>
</evidence>
<sequence>MRMQEHRSRDAKKALETPFMSHAATPSSLLQPGELPLRTLGLVPLLPAGGFDLKATNLVLCN</sequence>
<dbReference type="EMBL" id="PGOL01003324">
    <property type="protein sequence ID" value="PKI41709.1"/>
    <property type="molecule type" value="Genomic_DNA"/>
</dbReference>
<gene>
    <name evidence="2" type="ORF">CRG98_037911</name>
</gene>
<accession>A0A2I0ICJ4</accession>
<feature type="compositionally biased region" description="Basic and acidic residues" evidence="1">
    <location>
        <begin position="1"/>
        <end position="15"/>
    </location>
</feature>
<proteinExistence type="predicted"/>
<evidence type="ECO:0000313" key="2">
    <source>
        <dbReference type="EMBL" id="PKI41709.1"/>
    </source>
</evidence>
<organism evidence="2 3">
    <name type="scientific">Punica granatum</name>
    <name type="common">Pomegranate</name>
    <dbReference type="NCBI Taxonomy" id="22663"/>
    <lineage>
        <taxon>Eukaryota</taxon>
        <taxon>Viridiplantae</taxon>
        <taxon>Streptophyta</taxon>
        <taxon>Embryophyta</taxon>
        <taxon>Tracheophyta</taxon>
        <taxon>Spermatophyta</taxon>
        <taxon>Magnoliopsida</taxon>
        <taxon>eudicotyledons</taxon>
        <taxon>Gunneridae</taxon>
        <taxon>Pentapetalae</taxon>
        <taxon>rosids</taxon>
        <taxon>malvids</taxon>
        <taxon>Myrtales</taxon>
        <taxon>Lythraceae</taxon>
        <taxon>Punica</taxon>
    </lineage>
</organism>